<dbReference type="KEGG" id="cpas:Clopa_3381"/>
<feature type="compositionally biased region" description="Low complexity" evidence="1">
    <location>
        <begin position="491"/>
        <end position="508"/>
    </location>
</feature>
<accession>R4K4T6</accession>
<feature type="region of interest" description="Disordered" evidence="1">
    <location>
        <begin position="472"/>
        <end position="508"/>
    </location>
</feature>
<dbReference type="AlphaFoldDB" id="R4K4T6"/>
<proteinExistence type="predicted"/>
<sequence length="508" mass="57093">MLTDLSFLDIDQPWPPQNETDRLQQYQTNKRLFEGDHTAVYADQFHRIERVIGNFQDIISYAVLANFQKIISLKTADLLLGEAPQIKIDERSSVEQKTVDSIVESSDLINTAYENTIDISRYGDGLFFIYKDTDTGAGRIDVTQPSIWFPIVSADNVKKIQYHVLAWTFEVKAPQKTGFWQQFFTSTSEKESFLKVQIHSKGSYEEKLYKLENGTPTRIKELISSDVKQTGLNNFAIVQVSNIITSDRITGLNDYDDISSLISELEVRVSQVARILDKHAAPSVQGPSTAIEKDPRTGQYALKMGNYFPRDSTDDPPVEYVTWDAQLNANFTIINKLINLLYTISEMGNTIFGDMSGQSMGTGNLSGIALRRLMMSPLAKVNRIRMRMDTALKKALKLCSQLGGEGIVDLSDKPISIIWKDGLPEDPQEMAQVMQIRTGSKPTISQFRAVQQLDNTNDIDTQLEIDRINEDEARTNPMSGQNFPFSSTAVNTDPNNNNKNHMNMGGAD</sequence>
<dbReference type="HOGENOM" id="CLU_041256_0_0_9"/>
<evidence type="ECO:0000313" key="3">
    <source>
        <dbReference type="Proteomes" id="UP000013523"/>
    </source>
</evidence>
<evidence type="ECO:0000256" key="1">
    <source>
        <dbReference type="SAM" id="MobiDB-lite"/>
    </source>
</evidence>
<evidence type="ECO:0000313" key="2">
    <source>
        <dbReference type="EMBL" id="AGK98177.1"/>
    </source>
</evidence>
<dbReference type="Proteomes" id="UP000013523">
    <property type="component" value="Chromosome"/>
</dbReference>
<name>R4K4T6_CLOPA</name>
<feature type="compositionally biased region" description="Polar residues" evidence="1">
    <location>
        <begin position="476"/>
        <end position="490"/>
    </location>
</feature>
<gene>
    <name evidence="2" type="ORF">Clopa_3381</name>
</gene>
<keyword evidence="3" id="KW-1185">Reference proteome</keyword>
<organism evidence="2 3">
    <name type="scientific">Clostridium pasteurianum BC1</name>
    <dbReference type="NCBI Taxonomy" id="86416"/>
    <lineage>
        <taxon>Bacteria</taxon>
        <taxon>Bacillati</taxon>
        <taxon>Bacillota</taxon>
        <taxon>Clostridia</taxon>
        <taxon>Eubacteriales</taxon>
        <taxon>Clostridiaceae</taxon>
        <taxon>Clostridium</taxon>
    </lineage>
</organism>
<dbReference type="eggNOG" id="ENOG502Z99R">
    <property type="taxonomic scope" value="Bacteria"/>
</dbReference>
<dbReference type="PATRIC" id="fig|86416.3.peg.3375"/>
<reference evidence="2 3" key="1">
    <citation type="submission" date="2012-01" db="EMBL/GenBank/DDBJ databases">
        <title>Complete sequence of chromosome of Clostridium pasteurianum BC1.</title>
        <authorList>
            <consortium name="US DOE Joint Genome Institute"/>
            <person name="Lucas S."/>
            <person name="Han J."/>
            <person name="Lapidus A."/>
            <person name="Cheng J.-F."/>
            <person name="Goodwin L."/>
            <person name="Pitluck S."/>
            <person name="Peters L."/>
            <person name="Mikhailova N."/>
            <person name="Teshima H."/>
            <person name="Detter J.C."/>
            <person name="Han C."/>
            <person name="Tapia R."/>
            <person name="Land M."/>
            <person name="Hauser L."/>
            <person name="Kyrpides N."/>
            <person name="Ivanova N."/>
            <person name="Pagani I."/>
            <person name="Dunn J."/>
            <person name="Taghavi S."/>
            <person name="Francis A."/>
            <person name="van der Lelie D."/>
            <person name="Woyke T."/>
        </authorList>
    </citation>
    <scope>NUCLEOTIDE SEQUENCE [LARGE SCALE GENOMIC DNA]</scope>
    <source>
        <strain evidence="2 3">BC1</strain>
    </source>
</reference>
<dbReference type="Pfam" id="PF05133">
    <property type="entry name" value="SPP1_portal"/>
    <property type="match status" value="1"/>
</dbReference>
<protein>
    <submittedName>
        <fullName evidence="2">Phage portal protein, SPP1 Gp6</fullName>
    </submittedName>
</protein>
<dbReference type="EMBL" id="CP003261">
    <property type="protein sequence ID" value="AGK98177.1"/>
    <property type="molecule type" value="Genomic_DNA"/>
</dbReference>
<dbReference type="OrthoDB" id="2514584at2"/>
<dbReference type="STRING" id="86416.Clopa_3381"/>
<dbReference type="InterPro" id="IPR021145">
    <property type="entry name" value="Portal_protein_SPP1_Gp6-like"/>
</dbReference>
<dbReference type="RefSeq" id="WP_015616462.1">
    <property type="nucleotide sequence ID" value="NC_021182.1"/>
</dbReference>